<dbReference type="InParanoid" id="A0A0H2S5R7"/>
<gene>
    <name evidence="3" type="ORF">SCHPADRAFT_67316</name>
</gene>
<evidence type="ECO:0000313" key="4">
    <source>
        <dbReference type="Proteomes" id="UP000053477"/>
    </source>
</evidence>
<dbReference type="PANTHER" id="PTHR39463">
    <property type="entry name" value="MEDUSA"/>
    <property type="match status" value="1"/>
</dbReference>
<evidence type="ECO:0000313" key="3">
    <source>
        <dbReference type="EMBL" id="KLO19557.1"/>
    </source>
</evidence>
<sequence>MGRRLVRFYRAQNGAKLLVSCDPIAQDDYDEQDIVISCIRRADKGTCWFTSVDVIYLLERLVGEPFTVEEKNRIRRNLEGFKPTTVSKHKPGYEEFFQQIMDFPPPKPRNIEKDVKVFPWPVLSQAIEKIMSKYSVCVKGEQGGRSSTTPSPESADGISHSDTGHGSNGGYRDEVPTLVDAYESQAPTPPHFQTPLLHVTDSSGSMGYNAEGVLQSYASHHGFTYPQPHSGEALSNWHRRAAASATHDGLHTPGFLQHHDTTHTPFPTSPVQPFTIAYVQNPNNVTLNELSNMGIPGQNLEKADSYAHISPLPTSPALLHAGVNGMDKGPITRSSSAATSLELGYPPDYSDSPLSEVASHYANGFIPNSGLPYSDYPNSSNSVSYDEVVDSH</sequence>
<dbReference type="GO" id="GO:0005634">
    <property type="term" value="C:nucleus"/>
    <property type="evidence" value="ECO:0007669"/>
    <property type="project" value="TreeGrafter"/>
</dbReference>
<protein>
    <recommendedName>
        <fullName evidence="2">DUF7082 domain-containing protein</fullName>
    </recommendedName>
</protein>
<dbReference type="STRING" id="27342.A0A0H2S5R7"/>
<dbReference type="Pfam" id="PF23305">
    <property type="entry name" value="DUF7082"/>
    <property type="match status" value="1"/>
</dbReference>
<dbReference type="AlphaFoldDB" id="A0A0H2S5R7"/>
<dbReference type="PANTHER" id="PTHR39463:SF1">
    <property type="entry name" value="MEDUSA"/>
    <property type="match status" value="1"/>
</dbReference>
<feature type="domain" description="DUF7082" evidence="2">
    <location>
        <begin position="2"/>
        <end position="131"/>
    </location>
</feature>
<dbReference type="EMBL" id="KQ085886">
    <property type="protein sequence ID" value="KLO19557.1"/>
    <property type="molecule type" value="Genomic_DNA"/>
</dbReference>
<evidence type="ECO:0000259" key="2">
    <source>
        <dbReference type="Pfam" id="PF23305"/>
    </source>
</evidence>
<reference evidence="3 4" key="1">
    <citation type="submission" date="2015-04" db="EMBL/GenBank/DDBJ databases">
        <title>Complete genome sequence of Schizopora paradoxa KUC8140, a cosmopolitan wood degrader in East Asia.</title>
        <authorList>
            <consortium name="DOE Joint Genome Institute"/>
            <person name="Min B."/>
            <person name="Park H."/>
            <person name="Jang Y."/>
            <person name="Kim J.-J."/>
            <person name="Kim K.H."/>
            <person name="Pangilinan J."/>
            <person name="Lipzen A."/>
            <person name="Riley R."/>
            <person name="Grigoriev I.V."/>
            <person name="Spatafora J.W."/>
            <person name="Choi I.-G."/>
        </authorList>
    </citation>
    <scope>NUCLEOTIDE SEQUENCE [LARGE SCALE GENOMIC DNA]</scope>
    <source>
        <strain evidence="3 4">KUC8140</strain>
    </source>
</reference>
<name>A0A0H2S5R7_9AGAM</name>
<organism evidence="3 4">
    <name type="scientific">Schizopora paradoxa</name>
    <dbReference type="NCBI Taxonomy" id="27342"/>
    <lineage>
        <taxon>Eukaryota</taxon>
        <taxon>Fungi</taxon>
        <taxon>Dikarya</taxon>
        <taxon>Basidiomycota</taxon>
        <taxon>Agaricomycotina</taxon>
        <taxon>Agaricomycetes</taxon>
        <taxon>Hymenochaetales</taxon>
        <taxon>Schizoporaceae</taxon>
        <taxon>Schizopora</taxon>
    </lineage>
</organism>
<dbReference type="InterPro" id="IPR055509">
    <property type="entry name" value="DUF7082"/>
</dbReference>
<dbReference type="OrthoDB" id="1751210at2759"/>
<proteinExistence type="predicted"/>
<accession>A0A0H2S5R7</accession>
<feature type="region of interest" description="Disordered" evidence="1">
    <location>
        <begin position="141"/>
        <end position="173"/>
    </location>
</feature>
<dbReference type="Proteomes" id="UP000053477">
    <property type="component" value="Unassembled WGS sequence"/>
</dbReference>
<keyword evidence="4" id="KW-1185">Reference proteome</keyword>
<evidence type="ECO:0000256" key="1">
    <source>
        <dbReference type="SAM" id="MobiDB-lite"/>
    </source>
</evidence>